<sequence length="607" mass="68517">MKPCYSDSKDQENDSKQFNYAMEVEGSSVLPMVLKASGNSGWLGEKVATETKRRQVETQNGLVGKLHHFFTTSPSLAFRYVVGRKLKDIEKRLDEIVLEMNNFKFLVEQVGRPIETFTRDETHSFVNTLMIVGSEIDKEKIVSLLLFSNYKENVPIIPIVGMGGLGKTTLAQLVYNDHRIQNHFPKRVFWACISDDFNIERILVKILQAGGANCSNSGGLENLQNQVRNMLSVNQFLLFLDDVWNEDIVEWKTLENFLITGARGSRIVVTTRSKEVASIVKTGTIIPYELGGLSEDQCLEILVKWAFKEGANKHENLVNIGREIVKKCGGVPLAARTLGAMLHSKTNEGDWKSVRDSEMWALAQKKNDILPILKSSYDQMPPFLKHCFACCSLFEKDEVIDGNRLIYHWMAQGFLQCSDREKELEDIGEGYILELHLAIGVCPPVNWSDGDYDLKGLKSLKKLGLYSLPKLVTLPKGLQDVAATLTHLAIIDYESFTLPSECILPNLQSLEIEDCCDFESLPEGMQCLTKLQFLRISGCNLATSSREGGEDWHKIAHIPTTELLDLFRGACFVATFVMAFYKMIVVLSLHFVEVCLVPMLWFWLLFS</sequence>
<reference evidence="1 2" key="1">
    <citation type="journal article" date="2021" name="Hortic Res">
        <title>High-quality reference genome and annotation aids understanding of berry development for evergreen blueberry (Vaccinium darrowii).</title>
        <authorList>
            <person name="Yu J."/>
            <person name="Hulse-Kemp A.M."/>
            <person name="Babiker E."/>
            <person name="Staton M."/>
        </authorList>
    </citation>
    <scope>NUCLEOTIDE SEQUENCE [LARGE SCALE GENOMIC DNA]</scope>
    <source>
        <strain evidence="2">cv. NJ 8807/NJ 8810</strain>
        <tissue evidence="1">Young leaf</tissue>
    </source>
</reference>
<evidence type="ECO:0000313" key="1">
    <source>
        <dbReference type="EMBL" id="KAH7853857.1"/>
    </source>
</evidence>
<name>A0ACB7YL06_9ERIC</name>
<proteinExistence type="predicted"/>
<keyword evidence="2" id="KW-1185">Reference proteome</keyword>
<evidence type="ECO:0000313" key="2">
    <source>
        <dbReference type="Proteomes" id="UP000828048"/>
    </source>
</evidence>
<protein>
    <submittedName>
        <fullName evidence="1">Uncharacterized protein</fullName>
    </submittedName>
</protein>
<comment type="caution">
    <text evidence="1">The sequence shown here is derived from an EMBL/GenBank/DDBJ whole genome shotgun (WGS) entry which is preliminary data.</text>
</comment>
<organism evidence="1 2">
    <name type="scientific">Vaccinium darrowii</name>
    <dbReference type="NCBI Taxonomy" id="229202"/>
    <lineage>
        <taxon>Eukaryota</taxon>
        <taxon>Viridiplantae</taxon>
        <taxon>Streptophyta</taxon>
        <taxon>Embryophyta</taxon>
        <taxon>Tracheophyta</taxon>
        <taxon>Spermatophyta</taxon>
        <taxon>Magnoliopsida</taxon>
        <taxon>eudicotyledons</taxon>
        <taxon>Gunneridae</taxon>
        <taxon>Pentapetalae</taxon>
        <taxon>asterids</taxon>
        <taxon>Ericales</taxon>
        <taxon>Ericaceae</taxon>
        <taxon>Vaccinioideae</taxon>
        <taxon>Vaccinieae</taxon>
        <taxon>Vaccinium</taxon>
    </lineage>
</organism>
<accession>A0ACB7YL06</accession>
<dbReference type="EMBL" id="CM037161">
    <property type="protein sequence ID" value="KAH7853857.1"/>
    <property type="molecule type" value="Genomic_DNA"/>
</dbReference>
<gene>
    <name evidence="1" type="ORF">Vadar_007412</name>
</gene>
<dbReference type="Proteomes" id="UP000828048">
    <property type="component" value="Chromosome 11"/>
</dbReference>